<name>A0A7D5QHL6_9EURY</name>
<dbReference type="Proteomes" id="UP000509626">
    <property type="component" value="Chromosome"/>
</dbReference>
<gene>
    <name evidence="1" type="ORF">HUG12_14335</name>
</gene>
<dbReference type="GeneID" id="56038660"/>
<dbReference type="RefSeq" id="WP_179269427.1">
    <property type="nucleotide sequence ID" value="NZ_CP058579.1"/>
</dbReference>
<organism evidence="1 2">
    <name type="scientific">Halorarum salinum</name>
    <dbReference type="NCBI Taxonomy" id="2743089"/>
    <lineage>
        <taxon>Archaea</taxon>
        <taxon>Methanobacteriati</taxon>
        <taxon>Methanobacteriota</taxon>
        <taxon>Stenosarchaea group</taxon>
        <taxon>Halobacteria</taxon>
        <taxon>Halobacteriales</taxon>
        <taxon>Haloferacaceae</taxon>
        <taxon>Halorarum</taxon>
    </lineage>
</organism>
<dbReference type="EMBL" id="CP058579">
    <property type="protein sequence ID" value="QLG62842.1"/>
    <property type="molecule type" value="Genomic_DNA"/>
</dbReference>
<protein>
    <submittedName>
        <fullName evidence="1">Uncharacterized protein</fullName>
    </submittedName>
</protein>
<evidence type="ECO:0000313" key="1">
    <source>
        <dbReference type="EMBL" id="QLG62842.1"/>
    </source>
</evidence>
<dbReference type="AlphaFoldDB" id="A0A7D5QHL6"/>
<accession>A0A7D5QHL6</accession>
<reference evidence="1 2" key="1">
    <citation type="submission" date="2020-06" db="EMBL/GenBank/DDBJ databases">
        <title>NJ-3-1, isolated from saline soil.</title>
        <authorList>
            <person name="Cui H.L."/>
            <person name="Shi X."/>
        </authorList>
    </citation>
    <scope>NUCLEOTIDE SEQUENCE [LARGE SCALE GENOMIC DNA]</scope>
    <source>
        <strain evidence="1 2">NJ-3-1</strain>
    </source>
</reference>
<keyword evidence="2" id="KW-1185">Reference proteome</keyword>
<sequence length="96" mass="10480">MTPTSLGPVSWIRTDGDSHEARIEVEVFPDDTGARIEWRTAGHEGTADLTGEPAERPAVLLLHEPVEQFDQELEALRLPSGTADVVTDAVALFQSR</sequence>
<dbReference type="KEGG" id="halu:HUG12_14335"/>
<evidence type="ECO:0000313" key="2">
    <source>
        <dbReference type="Proteomes" id="UP000509626"/>
    </source>
</evidence>
<proteinExistence type="predicted"/>